<feature type="chain" id="PRO_5042280982" description="DUF6604 domain-containing protein" evidence="2">
    <location>
        <begin position="22"/>
        <end position="777"/>
    </location>
</feature>
<gene>
    <name evidence="4" type="ORF">B0H66DRAFT_632881</name>
</gene>
<dbReference type="Pfam" id="PF20253">
    <property type="entry name" value="DUF6604"/>
    <property type="match status" value="1"/>
</dbReference>
<evidence type="ECO:0000313" key="4">
    <source>
        <dbReference type="EMBL" id="KAK3312262.1"/>
    </source>
</evidence>
<protein>
    <recommendedName>
        <fullName evidence="3">DUF6604 domain-containing protein</fullName>
    </recommendedName>
</protein>
<dbReference type="PANTHER" id="PTHR38795">
    <property type="entry name" value="DUF6604 DOMAIN-CONTAINING PROTEIN"/>
    <property type="match status" value="1"/>
</dbReference>
<reference evidence="4" key="2">
    <citation type="submission" date="2023-06" db="EMBL/GenBank/DDBJ databases">
        <authorList>
            <consortium name="Lawrence Berkeley National Laboratory"/>
            <person name="Haridas S."/>
            <person name="Hensen N."/>
            <person name="Bonometti L."/>
            <person name="Westerberg I."/>
            <person name="Brannstrom I.O."/>
            <person name="Guillou S."/>
            <person name="Cros-Aarteil S."/>
            <person name="Calhoun S."/>
            <person name="Kuo A."/>
            <person name="Mondo S."/>
            <person name="Pangilinan J."/>
            <person name="Riley R."/>
            <person name="Labutti K."/>
            <person name="Andreopoulos B."/>
            <person name="Lipzen A."/>
            <person name="Chen C."/>
            <person name="Yanf M."/>
            <person name="Daum C."/>
            <person name="Ng V."/>
            <person name="Clum A."/>
            <person name="Steindorff A."/>
            <person name="Ohm R."/>
            <person name="Martin F."/>
            <person name="Silar P."/>
            <person name="Natvig D."/>
            <person name="Lalanne C."/>
            <person name="Gautier V."/>
            <person name="Ament-Velasquez S.L."/>
            <person name="Kruys A."/>
            <person name="Hutchinson M.I."/>
            <person name="Powell A.J."/>
            <person name="Barry K."/>
            <person name="Miller A.N."/>
            <person name="Grigoriev I.V."/>
            <person name="Debuchy R."/>
            <person name="Gladieux P."/>
            <person name="Thoren M.H."/>
            <person name="Johannesson H."/>
        </authorList>
    </citation>
    <scope>NUCLEOTIDE SEQUENCE</scope>
    <source>
        <strain evidence="4">CBS 118394</strain>
    </source>
</reference>
<feature type="compositionally biased region" description="Basic residues" evidence="1">
    <location>
        <begin position="126"/>
        <end position="146"/>
    </location>
</feature>
<feature type="region of interest" description="Disordered" evidence="1">
    <location>
        <begin position="107"/>
        <end position="149"/>
    </location>
</feature>
<reference evidence="4" key="1">
    <citation type="journal article" date="2023" name="Mol. Phylogenet. Evol.">
        <title>Genome-scale phylogeny and comparative genomics of the fungal order Sordariales.</title>
        <authorList>
            <person name="Hensen N."/>
            <person name="Bonometti L."/>
            <person name="Westerberg I."/>
            <person name="Brannstrom I.O."/>
            <person name="Guillou S."/>
            <person name="Cros-Aarteil S."/>
            <person name="Calhoun S."/>
            <person name="Haridas S."/>
            <person name="Kuo A."/>
            <person name="Mondo S."/>
            <person name="Pangilinan J."/>
            <person name="Riley R."/>
            <person name="LaButti K."/>
            <person name="Andreopoulos B."/>
            <person name="Lipzen A."/>
            <person name="Chen C."/>
            <person name="Yan M."/>
            <person name="Daum C."/>
            <person name="Ng V."/>
            <person name="Clum A."/>
            <person name="Steindorff A."/>
            <person name="Ohm R.A."/>
            <person name="Martin F."/>
            <person name="Silar P."/>
            <person name="Natvig D.O."/>
            <person name="Lalanne C."/>
            <person name="Gautier V."/>
            <person name="Ament-Velasquez S.L."/>
            <person name="Kruys A."/>
            <person name="Hutchinson M.I."/>
            <person name="Powell A.J."/>
            <person name="Barry K."/>
            <person name="Miller A.N."/>
            <person name="Grigoriev I.V."/>
            <person name="Debuchy R."/>
            <person name="Gladieux P."/>
            <person name="Hiltunen Thoren M."/>
            <person name="Johannesson H."/>
        </authorList>
    </citation>
    <scope>NUCLEOTIDE SEQUENCE</scope>
    <source>
        <strain evidence="4">CBS 118394</strain>
    </source>
</reference>
<evidence type="ECO:0000256" key="2">
    <source>
        <dbReference type="SAM" id="SignalP"/>
    </source>
</evidence>
<dbReference type="AlphaFoldDB" id="A0AAE0HSW5"/>
<dbReference type="InterPro" id="IPR046539">
    <property type="entry name" value="DUF6604"/>
</dbReference>
<proteinExistence type="predicted"/>
<dbReference type="InterPro" id="IPR016864">
    <property type="entry name" value="UCP028035"/>
</dbReference>
<name>A0AAE0HSW5_9PEZI</name>
<evidence type="ECO:0000313" key="5">
    <source>
        <dbReference type="Proteomes" id="UP001283341"/>
    </source>
</evidence>
<dbReference type="EMBL" id="JAUEDM010000009">
    <property type="protein sequence ID" value="KAK3312262.1"/>
    <property type="molecule type" value="Genomic_DNA"/>
</dbReference>
<feature type="signal peptide" evidence="2">
    <location>
        <begin position="1"/>
        <end position="21"/>
    </location>
</feature>
<feature type="domain" description="DUF6604" evidence="3">
    <location>
        <begin position="8"/>
        <end position="231"/>
    </location>
</feature>
<accession>A0AAE0HSW5</accession>
<dbReference type="PANTHER" id="PTHR38795:SF1">
    <property type="entry name" value="DUF6604 DOMAIN-CONTAINING PROTEIN"/>
    <property type="match status" value="1"/>
</dbReference>
<evidence type="ECO:0000256" key="1">
    <source>
        <dbReference type="SAM" id="MobiDB-lite"/>
    </source>
</evidence>
<evidence type="ECO:0000259" key="3">
    <source>
        <dbReference type="Pfam" id="PF20253"/>
    </source>
</evidence>
<sequence length="777" mass="88023">MWTKHHTAILALFQSFIQVKSATHAFFQQAVAESLNPEVERINRSHKRFIDRLIEAREALGEKKALDATAKTKAKTDTLAPTESKDYMDQLPLTNKFGALDLDGDAANAQETDETEREAVPDKPVTARRKQAKPSKGKGKGMKKSNKAAVVGESKLEDIPLENYHIIQDEEGFMTDYLLAVCELVQQMGRLRSTLQNISYEVAYDRLNSAVAGAVSNVANAMARRTASALFVNFLGGHDSFQTVIDTITHGDIEKAQGMFTIKCFQQPTMETPFEDWCGAQKALDIAIDIKEQFFIYAYGDLLDFVTDFQITRIGKPTKRMLKEIKDWDPKCDLQRATNKERIRWRRAYTLNWLYDLVNVCSSAVVECNHKGEGRKLEDIDWSVEGTKQRRLFGLNEYAGFITSIAMQKLGTDIRKRILPYHVFQLQCLVDSMAVSRGWTLNAIRGHVIVPPARDFRVRRDLDLFLDRDEKKFGHGIIQGLSVLTQLLDHESRSSGEPRRKNVAYDPVQDMLGGLLCYIKEPIGLFMSLEDFFGESFYENGKPPDADFAKVLFVKVSRTRTVAHSRPQAESSTIHELMSPDLNLFFNNMSAPVMYHKAGRNPVTIPDEDVPTTLMLSGTKRALNPATGQYEFQDTDLVRRFVREGGSMDEMHQTIEALRQTGIPDLPMPTNGRPLPELYHKMIKAHGMTPGGKRNAASVVDDNIEFGDIGGFEITDQVLLEILKADMLRDICGLWPLLGFNSVWGTSRLLVQFLSIEDALKKMRNRRRWRGRSRKRL</sequence>
<keyword evidence="2" id="KW-0732">Signal</keyword>
<organism evidence="4 5">
    <name type="scientific">Apodospora peruviana</name>
    <dbReference type="NCBI Taxonomy" id="516989"/>
    <lineage>
        <taxon>Eukaryota</taxon>
        <taxon>Fungi</taxon>
        <taxon>Dikarya</taxon>
        <taxon>Ascomycota</taxon>
        <taxon>Pezizomycotina</taxon>
        <taxon>Sordariomycetes</taxon>
        <taxon>Sordariomycetidae</taxon>
        <taxon>Sordariales</taxon>
        <taxon>Lasiosphaeriaceae</taxon>
        <taxon>Apodospora</taxon>
    </lineage>
</organism>
<dbReference type="PIRSF" id="PIRSF028035">
    <property type="entry name" value="UCP028035"/>
    <property type="match status" value="1"/>
</dbReference>
<keyword evidence="5" id="KW-1185">Reference proteome</keyword>
<comment type="caution">
    <text evidence="4">The sequence shown here is derived from an EMBL/GenBank/DDBJ whole genome shotgun (WGS) entry which is preliminary data.</text>
</comment>
<dbReference type="Proteomes" id="UP001283341">
    <property type="component" value="Unassembled WGS sequence"/>
</dbReference>